<feature type="chain" id="PRO_5016671053" description="DUF839 domain-containing protein" evidence="1">
    <location>
        <begin position="24"/>
        <end position="495"/>
    </location>
</feature>
<evidence type="ECO:0000313" key="2">
    <source>
        <dbReference type="EMBL" id="RCR70971.1"/>
    </source>
</evidence>
<evidence type="ECO:0000313" key="3">
    <source>
        <dbReference type="Proteomes" id="UP000253383"/>
    </source>
</evidence>
<proteinExistence type="predicted"/>
<feature type="signal peptide" evidence="1">
    <location>
        <begin position="1"/>
        <end position="23"/>
    </location>
</feature>
<dbReference type="EMBL" id="QOWE01000003">
    <property type="protein sequence ID" value="RCR70971.1"/>
    <property type="molecule type" value="Genomic_DNA"/>
</dbReference>
<sequence length="495" mass="54051">MSTFSRFCSFIQIVILLSAPGWAGCQKEGKTGTTPTTGTEVELKAHSTTPPLVKALPGFESLEILPLIGSSDQLEQSPDFIFAGQPDGAGLLKNSAGDGYVLITNHEMIRSVSRVYLDKTFKPIKGEYLVDAEGGLWRLCSATLATPAEHGFGPLYLTAGESDAEGRVHAIDPLGAVDKKNGNRTLPALGKASFENALPLPKGSYPNKTVVLLTEDEGNGQVTMYVSTTPGDLQNGKLYTLRRTNQDPIEKTMQADQRYEVEFVEIDNAKTATGVQIAAQQLEKNAIQFARVEDIDYRKGSAANGRELYFAVTGSHASDRVQWGRIYRLELDAGNPLKGQLSFVAEGYSNPGKSLINPDNICVTENFVYIGEDGDAPISTPDHDGRIWQYGITTKQLKPFLEMNHRRNDGDFQRKYNIIGHQGISTWEYGAMTDISDVVGVPNTFLINLQPHTWRDTKFINADGSAITKDVNIYDNAIGNMGEGGQIVIVRGVPK</sequence>
<name>A0A368JXN1_9BACT</name>
<organism evidence="2 3">
    <name type="scientific">Larkinella punicea</name>
    <dbReference type="NCBI Taxonomy" id="2315727"/>
    <lineage>
        <taxon>Bacteria</taxon>
        <taxon>Pseudomonadati</taxon>
        <taxon>Bacteroidota</taxon>
        <taxon>Cytophagia</taxon>
        <taxon>Cytophagales</taxon>
        <taxon>Spirosomataceae</taxon>
        <taxon>Larkinella</taxon>
    </lineage>
</organism>
<dbReference type="OrthoDB" id="727757at2"/>
<accession>A0A368JXN1</accession>
<dbReference type="PROSITE" id="PS51257">
    <property type="entry name" value="PROKAR_LIPOPROTEIN"/>
    <property type="match status" value="1"/>
</dbReference>
<dbReference type="PANTHER" id="PTHR35399:SF2">
    <property type="entry name" value="DUF839 DOMAIN-CONTAINING PROTEIN"/>
    <property type="match status" value="1"/>
</dbReference>
<keyword evidence="1" id="KW-0732">Signal</keyword>
<reference evidence="2 3" key="1">
    <citation type="submission" date="2018-07" db="EMBL/GenBank/DDBJ databases">
        <title>Genome analysis of Larkinella rosea.</title>
        <authorList>
            <person name="Zhou Z."/>
            <person name="Wang G."/>
        </authorList>
    </citation>
    <scope>NUCLEOTIDE SEQUENCE [LARGE SCALE GENOMIC DNA]</scope>
    <source>
        <strain evidence="3">zzj9</strain>
    </source>
</reference>
<keyword evidence="3" id="KW-1185">Reference proteome</keyword>
<evidence type="ECO:0000256" key="1">
    <source>
        <dbReference type="SAM" id="SignalP"/>
    </source>
</evidence>
<dbReference type="AlphaFoldDB" id="A0A368JXN1"/>
<gene>
    <name evidence="2" type="ORF">DUE52_05125</name>
</gene>
<protein>
    <recommendedName>
        <fullName evidence="4">DUF839 domain-containing protein</fullName>
    </recommendedName>
</protein>
<dbReference type="Proteomes" id="UP000253383">
    <property type="component" value="Unassembled WGS sequence"/>
</dbReference>
<dbReference type="PANTHER" id="PTHR35399">
    <property type="entry name" value="SLR8030 PROTEIN"/>
    <property type="match status" value="1"/>
</dbReference>
<comment type="caution">
    <text evidence="2">The sequence shown here is derived from an EMBL/GenBank/DDBJ whole genome shotgun (WGS) entry which is preliminary data.</text>
</comment>
<evidence type="ECO:0008006" key="4">
    <source>
        <dbReference type="Google" id="ProtNLM"/>
    </source>
</evidence>
<dbReference type="RefSeq" id="WP_114404885.1">
    <property type="nucleotide sequence ID" value="NZ_QOWE01000003.1"/>
</dbReference>